<dbReference type="Proteomes" id="UP001162483">
    <property type="component" value="Unassembled WGS sequence"/>
</dbReference>
<protein>
    <submittedName>
        <fullName evidence="3">Uncharacterized protein</fullName>
    </submittedName>
</protein>
<feature type="compositionally biased region" description="Low complexity" evidence="1">
    <location>
        <begin position="42"/>
        <end position="58"/>
    </location>
</feature>
<keyword evidence="2" id="KW-0472">Membrane</keyword>
<dbReference type="EMBL" id="CATNWA010015153">
    <property type="protein sequence ID" value="CAI9580055.1"/>
    <property type="molecule type" value="Genomic_DNA"/>
</dbReference>
<evidence type="ECO:0000256" key="2">
    <source>
        <dbReference type="SAM" id="Phobius"/>
    </source>
</evidence>
<keyword evidence="2" id="KW-1133">Transmembrane helix</keyword>
<feature type="region of interest" description="Disordered" evidence="1">
    <location>
        <begin position="38"/>
        <end position="58"/>
    </location>
</feature>
<reference evidence="3" key="1">
    <citation type="submission" date="2023-05" db="EMBL/GenBank/DDBJ databases">
        <authorList>
            <person name="Stuckert A."/>
        </authorList>
    </citation>
    <scope>NUCLEOTIDE SEQUENCE</scope>
</reference>
<sequence length="293" mass="31691">MNQEVLAHLLIQGCHFSISSAKTKPPETLLHTISGKGKHTLSDVQSSSTASTSVVTSTRKVPASIKDSSFQFSVSTAPHTLSSQNRTLNHSTGSRNQYGLQGPSPTLCPSCQDESEMVFSYIRLSSPTSSLPPDLLSGFPISASPTQDTQTDPTEFTFQESQSHLLLPSTTGEQRHKPTNEVEANFLQQPESASSGKTFEVEESTSLLVTKTVQETGIHGKGGEKGQGMHLAMTQLGILLGCSVVLGMSLAAGLRCIHAQYCHKRTEVSFSEPDDNVITLRENGEMMHFKKIR</sequence>
<gene>
    <name evidence="3" type="ORF">SPARVUS_LOCUS9226406</name>
</gene>
<organism evidence="3 4">
    <name type="scientific">Staurois parvus</name>
    <dbReference type="NCBI Taxonomy" id="386267"/>
    <lineage>
        <taxon>Eukaryota</taxon>
        <taxon>Metazoa</taxon>
        <taxon>Chordata</taxon>
        <taxon>Craniata</taxon>
        <taxon>Vertebrata</taxon>
        <taxon>Euteleostomi</taxon>
        <taxon>Amphibia</taxon>
        <taxon>Batrachia</taxon>
        <taxon>Anura</taxon>
        <taxon>Neobatrachia</taxon>
        <taxon>Ranoidea</taxon>
        <taxon>Ranidae</taxon>
        <taxon>Staurois</taxon>
    </lineage>
</organism>
<name>A0ABN9E579_9NEOB</name>
<accession>A0ABN9E579</accession>
<evidence type="ECO:0000313" key="4">
    <source>
        <dbReference type="Proteomes" id="UP001162483"/>
    </source>
</evidence>
<evidence type="ECO:0000256" key="1">
    <source>
        <dbReference type="SAM" id="MobiDB-lite"/>
    </source>
</evidence>
<keyword evidence="4" id="KW-1185">Reference proteome</keyword>
<evidence type="ECO:0000313" key="3">
    <source>
        <dbReference type="EMBL" id="CAI9580055.1"/>
    </source>
</evidence>
<proteinExistence type="predicted"/>
<feature type="region of interest" description="Disordered" evidence="1">
    <location>
        <begin position="79"/>
        <end position="104"/>
    </location>
</feature>
<comment type="caution">
    <text evidence="3">The sequence shown here is derived from an EMBL/GenBank/DDBJ whole genome shotgun (WGS) entry which is preliminary data.</text>
</comment>
<keyword evidence="2" id="KW-0812">Transmembrane</keyword>
<feature type="transmembrane region" description="Helical" evidence="2">
    <location>
        <begin position="236"/>
        <end position="257"/>
    </location>
</feature>
<feature type="non-terminal residue" evidence="3">
    <location>
        <position position="293"/>
    </location>
</feature>